<dbReference type="AlphaFoldDB" id="A0A844W2N6"/>
<evidence type="ECO:0000313" key="5">
    <source>
        <dbReference type="EMBL" id="MWB78047.1"/>
    </source>
</evidence>
<dbReference type="GO" id="GO:0016887">
    <property type="term" value="F:ATP hydrolysis activity"/>
    <property type="evidence" value="ECO:0007669"/>
    <property type="project" value="InterPro"/>
</dbReference>
<dbReference type="GO" id="GO:0015847">
    <property type="term" value="P:putrescine transport"/>
    <property type="evidence" value="ECO:0007669"/>
    <property type="project" value="UniProtKB-ARBA"/>
</dbReference>
<dbReference type="GO" id="GO:0005524">
    <property type="term" value="F:ATP binding"/>
    <property type="evidence" value="ECO:0007669"/>
    <property type="project" value="UniProtKB-KW"/>
</dbReference>
<evidence type="ECO:0000313" key="6">
    <source>
        <dbReference type="Proteomes" id="UP000443843"/>
    </source>
</evidence>
<dbReference type="PANTHER" id="PTHR42781:SF4">
    <property type="entry name" value="SPERMIDINE_PUTRESCINE IMPORT ATP-BINDING PROTEIN POTA"/>
    <property type="match status" value="1"/>
</dbReference>
<dbReference type="SMART" id="SM00382">
    <property type="entry name" value="AAA"/>
    <property type="match status" value="1"/>
</dbReference>
<keyword evidence="3 5" id="KW-0067">ATP-binding</keyword>
<dbReference type="InterPro" id="IPR008995">
    <property type="entry name" value="Mo/tungstate-bd_C_term_dom"/>
</dbReference>
<dbReference type="InterPro" id="IPR017871">
    <property type="entry name" value="ABC_transporter-like_CS"/>
</dbReference>
<dbReference type="SUPFAM" id="SSF50331">
    <property type="entry name" value="MOP-like"/>
    <property type="match status" value="1"/>
</dbReference>
<reference evidence="5 6" key="1">
    <citation type="submission" date="2019-11" db="EMBL/GenBank/DDBJ databases">
        <title>Pseudooceanicola pacifica sp. nov., isolated from deep-sea sediment of the Pacific Ocean.</title>
        <authorList>
            <person name="Lyu L."/>
        </authorList>
    </citation>
    <scope>NUCLEOTIDE SEQUENCE [LARGE SCALE GENOMIC DNA]</scope>
    <source>
        <strain evidence="5 6">216_PA32_1</strain>
    </source>
</reference>
<comment type="caution">
    <text evidence="5">The sequence shown here is derived from an EMBL/GenBank/DDBJ whole genome shotgun (WGS) entry which is preliminary data.</text>
</comment>
<keyword evidence="1" id="KW-0813">Transport</keyword>
<evidence type="ECO:0000256" key="2">
    <source>
        <dbReference type="ARBA" id="ARBA00022741"/>
    </source>
</evidence>
<protein>
    <submittedName>
        <fullName evidence="5">ATP-binding cassette domain-containing protein</fullName>
    </submittedName>
</protein>
<dbReference type="FunFam" id="3.40.50.300:FF:000133">
    <property type="entry name" value="Spermidine/putrescine import ATP-binding protein PotA"/>
    <property type="match status" value="1"/>
</dbReference>
<dbReference type="GO" id="GO:0022857">
    <property type="term" value="F:transmembrane transporter activity"/>
    <property type="evidence" value="ECO:0007669"/>
    <property type="project" value="InterPro"/>
</dbReference>
<dbReference type="Gene3D" id="2.40.50.100">
    <property type="match status" value="1"/>
</dbReference>
<dbReference type="Gene3D" id="3.40.50.300">
    <property type="entry name" value="P-loop containing nucleotide triphosphate hydrolases"/>
    <property type="match status" value="1"/>
</dbReference>
<keyword evidence="6" id="KW-1185">Reference proteome</keyword>
<feature type="domain" description="ABC transporter" evidence="4">
    <location>
        <begin position="11"/>
        <end position="240"/>
    </location>
</feature>
<dbReference type="InterPro" id="IPR003439">
    <property type="entry name" value="ABC_transporter-like_ATP-bd"/>
</dbReference>
<evidence type="ECO:0000256" key="1">
    <source>
        <dbReference type="ARBA" id="ARBA00022448"/>
    </source>
</evidence>
<dbReference type="InterPro" id="IPR013611">
    <property type="entry name" value="Transp-assoc_OB_typ2"/>
</dbReference>
<organism evidence="5 6">
    <name type="scientific">Pseudooceanicola pacificus</name>
    <dbReference type="NCBI Taxonomy" id="2676438"/>
    <lineage>
        <taxon>Bacteria</taxon>
        <taxon>Pseudomonadati</taxon>
        <taxon>Pseudomonadota</taxon>
        <taxon>Alphaproteobacteria</taxon>
        <taxon>Rhodobacterales</taxon>
        <taxon>Paracoccaceae</taxon>
        <taxon>Pseudooceanicola</taxon>
    </lineage>
</organism>
<sequence length="362" mass="39695">MPDAGHDQAILQIDDVIKAFDGTHAVDRVNLEVKQGEFVTLLGPSGCGKSTLLRMIAGFETPTSGRILMRGRDMSRDPAYAREIGMVFQNLALFPHMNVYDNVAFGLRARKRTRDLDRRTREMIAMVGLEGFEDRRTGQISGGQRQRVALARSLVTAPDLLLLDEPLSALDLKLRRQLQGELKRIQRETGITFIFVTHDQEEALSMSDRIAVMNAGRVEQYGSAVEVYHRPRTEFVARFVGETNFLRGSVSVVSGDRAALDLDGTDTRIAIPAGAEARHCGTRLAVSIRPEHVRLGAVDELMVPATIRSHSFSGSTITYELDSRAGPLLAQVPFQPGKGHPLAPGMAVSAGWQDDAITLIPA</sequence>
<gene>
    <name evidence="5" type="ORF">GLS40_08440</name>
</gene>
<accession>A0A844W2N6</accession>
<dbReference type="SUPFAM" id="SSF52540">
    <property type="entry name" value="P-loop containing nucleoside triphosphate hydrolases"/>
    <property type="match status" value="1"/>
</dbReference>
<dbReference type="GO" id="GO:0043190">
    <property type="term" value="C:ATP-binding cassette (ABC) transporter complex"/>
    <property type="evidence" value="ECO:0007669"/>
    <property type="project" value="InterPro"/>
</dbReference>
<dbReference type="EMBL" id="WNXQ01000004">
    <property type="protein sequence ID" value="MWB78047.1"/>
    <property type="molecule type" value="Genomic_DNA"/>
</dbReference>
<dbReference type="InterPro" id="IPR050093">
    <property type="entry name" value="ABC_SmlMolc_Importer"/>
</dbReference>
<dbReference type="Pfam" id="PF08402">
    <property type="entry name" value="TOBE_2"/>
    <property type="match status" value="1"/>
</dbReference>
<dbReference type="PANTHER" id="PTHR42781">
    <property type="entry name" value="SPERMIDINE/PUTRESCINE IMPORT ATP-BINDING PROTEIN POTA"/>
    <property type="match status" value="1"/>
</dbReference>
<evidence type="ECO:0000256" key="3">
    <source>
        <dbReference type="ARBA" id="ARBA00022840"/>
    </source>
</evidence>
<evidence type="ECO:0000259" key="4">
    <source>
        <dbReference type="PROSITE" id="PS50893"/>
    </source>
</evidence>
<dbReference type="RefSeq" id="WP_160382324.1">
    <property type="nucleotide sequence ID" value="NZ_WNXQ01000004.1"/>
</dbReference>
<dbReference type="InterPro" id="IPR027417">
    <property type="entry name" value="P-loop_NTPase"/>
</dbReference>
<dbReference type="PROSITE" id="PS00211">
    <property type="entry name" value="ABC_TRANSPORTER_1"/>
    <property type="match status" value="1"/>
</dbReference>
<proteinExistence type="predicted"/>
<dbReference type="Proteomes" id="UP000443843">
    <property type="component" value="Unassembled WGS sequence"/>
</dbReference>
<keyword evidence="2" id="KW-0547">Nucleotide-binding</keyword>
<dbReference type="Pfam" id="PF00005">
    <property type="entry name" value="ABC_tran"/>
    <property type="match status" value="1"/>
</dbReference>
<name>A0A844W2N6_9RHOB</name>
<dbReference type="InterPro" id="IPR003593">
    <property type="entry name" value="AAA+_ATPase"/>
</dbReference>
<dbReference type="PROSITE" id="PS50893">
    <property type="entry name" value="ABC_TRANSPORTER_2"/>
    <property type="match status" value="1"/>
</dbReference>